<evidence type="ECO:0000313" key="1">
    <source>
        <dbReference type="EMBL" id="SCF06512.1"/>
    </source>
</evidence>
<dbReference type="InterPro" id="IPR047659">
    <property type="entry name" value="T7SS_assoc"/>
</dbReference>
<dbReference type="AlphaFoldDB" id="A0A1C4XDV4"/>
<dbReference type="NCBIfam" id="NF033532">
    <property type="entry name" value="lone7para_assoc"/>
    <property type="match status" value="1"/>
</dbReference>
<reference evidence="2" key="1">
    <citation type="submission" date="2016-06" db="EMBL/GenBank/DDBJ databases">
        <authorList>
            <person name="Varghese N."/>
            <person name="Submissions Spin"/>
        </authorList>
    </citation>
    <scope>NUCLEOTIDE SEQUENCE [LARGE SCALE GENOMIC DNA]</scope>
    <source>
        <strain evidence="2">DSM 45160</strain>
    </source>
</reference>
<gene>
    <name evidence="1" type="ORF">GA0070612_3482</name>
</gene>
<keyword evidence="2" id="KW-1185">Reference proteome</keyword>
<dbReference type="Proteomes" id="UP000198224">
    <property type="component" value="Chromosome I"/>
</dbReference>
<accession>A0A1C4XDV4</accession>
<name>A0A1C4XDV4_9ACTN</name>
<protein>
    <recommendedName>
        <fullName evidence="3">SseB protein N-terminal domain-containing protein</fullName>
    </recommendedName>
</protein>
<dbReference type="EMBL" id="LT607409">
    <property type="protein sequence ID" value="SCF06512.1"/>
    <property type="molecule type" value="Genomic_DNA"/>
</dbReference>
<evidence type="ECO:0008006" key="3">
    <source>
        <dbReference type="Google" id="ProtNLM"/>
    </source>
</evidence>
<dbReference type="RefSeq" id="WP_088988843.1">
    <property type="nucleotide sequence ID" value="NZ_LT607409.1"/>
</dbReference>
<organism evidence="1 2">
    <name type="scientific">Micromonospora chokoriensis</name>
    <dbReference type="NCBI Taxonomy" id="356851"/>
    <lineage>
        <taxon>Bacteria</taxon>
        <taxon>Bacillati</taxon>
        <taxon>Actinomycetota</taxon>
        <taxon>Actinomycetes</taxon>
        <taxon>Micromonosporales</taxon>
        <taxon>Micromonosporaceae</taxon>
        <taxon>Micromonospora</taxon>
    </lineage>
</organism>
<sequence length="176" mass="18570">MNEHDETDVQRNWMLLLDSDDEEPTEAPPVETIVGGWLVEDDGTIGRFEANPLYQPRTADSPTSAVDAAAKLVATDRADVGLVLRTLRDSLVMVALDEAGDVAVTSAPDGVACVVVASGALDQARVDAPQWRQVGLTELLGLLPDGLDVLVNPGGPRAMRLQASALRDSVDADGAE</sequence>
<evidence type="ECO:0000313" key="2">
    <source>
        <dbReference type="Proteomes" id="UP000198224"/>
    </source>
</evidence>
<proteinExistence type="predicted"/>